<keyword evidence="1" id="KW-0732">Signal</keyword>
<accession>A0A142ERT4</accession>
<dbReference type="RefSeq" id="WP_067549653.1">
    <property type="nucleotide sequence ID" value="NZ_CP012836.1"/>
</dbReference>
<dbReference type="PATRIC" id="fig|1727163.4.peg.3233"/>
<dbReference type="Proteomes" id="UP000073816">
    <property type="component" value="Chromosome"/>
</dbReference>
<evidence type="ECO:0000313" key="3">
    <source>
        <dbReference type="Proteomes" id="UP000073816"/>
    </source>
</evidence>
<dbReference type="AlphaFoldDB" id="A0A142ERT4"/>
<dbReference type="EMBL" id="CP012836">
    <property type="protein sequence ID" value="AMQ57839.1"/>
    <property type="molecule type" value="Genomic_DNA"/>
</dbReference>
<proteinExistence type="predicted"/>
<dbReference type="KEGG" id="alm:AO498_15400"/>
<reference evidence="2 3" key="2">
    <citation type="journal article" date="2016" name="Genome Announc.">
        <title>Complete Genome Sequence of Algoriphagus sp. Strain M8-2, Isolated from a Brackish Lake.</title>
        <authorList>
            <person name="Muraguchi Y."/>
            <person name="Kushimoto K."/>
            <person name="Ohtsubo Y."/>
            <person name="Suzuki T."/>
            <person name="Dohra H."/>
            <person name="Kimbara K."/>
            <person name="Shintani M."/>
        </authorList>
    </citation>
    <scope>NUCLEOTIDE SEQUENCE [LARGE SCALE GENOMIC DNA]</scope>
    <source>
        <strain evidence="2 3">M8-2</strain>
    </source>
</reference>
<gene>
    <name evidence="2" type="ORF">AO498_15400</name>
</gene>
<sequence>MKRSTLIILAFLCSFPYFGFAQDSSPEVIKSKTYRFLGESWQYQKFSDRSKTFETEIESQNWNDTTIIRKSSKYDDNIVTDLGINLWNPSDQTPAVKPWGSWNVELKYLGQYKASKNFHLNTSIGVSWFNYKLEDRDLLAIRTPEGIAWEEFTDGIGTKSKISASYANLTFVPTLVSNNEKLSLGFGAYAGLRLGGRGKLVYDDADGKSFKEFEKVNMYAQNYRYGLRAEIGVGDVNLYVNYDLNNFFIEDKGPEVQAISFGISFR</sequence>
<dbReference type="OrthoDB" id="891525at2"/>
<evidence type="ECO:0000313" key="2">
    <source>
        <dbReference type="EMBL" id="AMQ57839.1"/>
    </source>
</evidence>
<evidence type="ECO:0000256" key="1">
    <source>
        <dbReference type="SAM" id="SignalP"/>
    </source>
</evidence>
<name>A0A142ERT4_9BACT</name>
<evidence type="ECO:0008006" key="4">
    <source>
        <dbReference type="Google" id="ProtNLM"/>
    </source>
</evidence>
<reference evidence="3" key="1">
    <citation type="submission" date="2015-09" db="EMBL/GenBank/DDBJ databases">
        <title>Complete sequence of Algoriphagus sp. M8-2.</title>
        <authorList>
            <person name="Shintani M."/>
        </authorList>
    </citation>
    <scope>NUCLEOTIDE SEQUENCE [LARGE SCALE GENOMIC DNA]</scope>
    <source>
        <strain evidence="3">M8-2</strain>
    </source>
</reference>
<feature type="signal peptide" evidence="1">
    <location>
        <begin position="1"/>
        <end position="21"/>
    </location>
</feature>
<dbReference type="STRING" id="1727163.AO498_15400"/>
<organism evidence="2 3">
    <name type="scientific">Algoriphagus sanaruensis</name>
    <dbReference type="NCBI Taxonomy" id="1727163"/>
    <lineage>
        <taxon>Bacteria</taxon>
        <taxon>Pseudomonadati</taxon>
        <taxon>Bacteroidota</taxon>
        <taxon>Cytophagia</taxon>
        <taxon>Cytophagales</taxon>
        <taxon>Cyclobacteriaceae</taxon>
        <taxon>Algoriphagus</taxon>
    </lineage>
</organism>
<protein>
    <recommendedName>
        <fullName evidence="4">Outer membrane protein beta-barrel domain-containing protein</fullName>
    </recommendedName>
</protein>
<feature type="chain" id="PRO_5007494147" description="Outer membrane protein beta-barrel domain-containing protein" evidence="1">
    <location>
        <begin position="22"/>
        <end position="266"/>
    </location>
</feature>
<keyword evidence="3" id="KW-1185">Reference proteome</keyword>